<evidence type="ECO:0000313" key="6">
    <source>
        <dbReference type="Proteomes" id="UP000193642"/>
    </source>
</evidence>
<name>A0A1Y2CG16_9FUNG</name>
<evidence type="ECO:0000256" key="4">
    <source>
        <dbReference type="SAM" id="MobiDB-lite"/>
    </source>
</evidence>
<dbReference type="AlphaFoldDB" id="A0A1Y2CG16"/>
<keyword evidence="3" id="KW-0677">Repeat</keyword>
<evidence type="ECO:0000313" key="5">
    <source>
        <dbReference type="EMBL" id="ORY45876.1"/>
    </source>
</evidence>
<dbReference type="Gene3D" id="3.80.10.10">
    <property type="entry name" value="Ribonuclease Inhibitor"/>
    <property type="match status" value="1"/>
</dbReference>
<keyword evidence="2" id="KW-0732">Signal</keyword>
<feature type="region of interest" description="Disordered" evidence="4">
    <location>
        <begin position="94"/>
        <end position="113"/>
    </location>
</feature>
<comment type="caution">
    <text evidence="5">The sequence shown here is derived from an EMBL/GenBank/DDBJ whole genome shotgun (WGS) entry which is preliminary data.</text>
</comment>
<dbReference type="PANTHER" id="PTHR48053:SF126">
    <property type="entry name" value="MDIS1-INTERACTING RECEPTOR LIKE KINASE 2-LIKE ISOFORM X1"/>
    <property type="match status" value="1"/>
</dbReference>
<dbReference type="GO" id="GO:0016020">
    <property type="term" value="C:membrane"/>
    <property type="evidence" value="ECO:0007669"/>
    <property type="project" value="UniProtKB-SubCell"/>
</dbReference>
<dbReference type="EMBL" id="MCGO01000018">
    <property type="protein sequence ID" value="ORY45876.1"/>
    <property type="molecule type" value="Genomic_DNA"/>
</dbReference>
<accession>A0A1Y2CG16</accession>
<dbReference type="FunFam" id="3.80.10.10:FF:000383">
    <property type="entry name" value="Leucine-rich repeat receptor protein kinase EMS1"/>
    <property type="match status" value="1"/>
</dbReference>
<dbReference type="OrthoDB" id="676979at2759"/>
<protein>
    <submittedName>
        <fullName evidence="5">L domain-like protein</fullName>
    </submittedName>
</protein>
<dbReference type="Pfam" id="PF13855">
    <property type="entry name" value="LRR_8"/>
    <property type="match status" value="1"/>
</dbReference>
<dbReference type="InterPro" id="IPR051716">
    <property type="entry name" value="Plant_RL_S/T_kinase"/>
</dbReference>
<evidence type="ECO:0000256" key="2">
    <source>
        <dbReference type="ARBA" id="ARBA00022729"/>
    </source>
</evidence>
<dbReference type="PRINTS" id="PR00019">
    <property type="entry name" value="LEURICHRPT"/>
</dbReference>
<proteinExistence type="predicted"/>
<keyword evidence="6" id="KW-1185">Reference proteome</keyword>
<evidence type="ECO:0000256" key="1">
    <source>
        <dbReference type="ARBA" id="ARBA00004167"/>
    </source>
</evidence>
<dbReference type="PANTHER" id="PTHR48053">
    <property type="entry name" value="LEUCINE RICH REPEAT FAMILY PROTEIN, EXPRESSED"/>
    <property type="match status" value="1"/>
</dbReference>
<organism evidence="5 6">
    <name type="scientific">Rhizoclosmatium globosum</name>
    <dbReference type="NCBI Taxonomy" id="329046"/>
    <lineage>
        <taxon>Eukaryota</taxon>
        <taxon>Fungi</taxon>
        <taxon>Fungi incertae sedis</taxon>
        <taxon>Chytridiomycota</taxon>
        <taxon>Chytridiomycota incertae sedis</taxon>
        <taxon>Chytridiomycetes</taxon>
        <taxon>Chytridiales</taxon>
        <taxon>Chytriomycetaceae</taxon>
        <taxon>Rhizoclosmatium</taxon>
    </lineage>
</organism>
<reference evidence="5 6" key="1">
    <citation type="submission" date="2016-07" db="EMBL/GenBank/DDBJ databases">
        <title>Pervasive Adenine N6-methylation of Active Genes in Fungi.</title>
        <authorList>
            <consortium name="DOE Joint Genome Institute"/>
            <person name="Mondo S.J."/>
            <person name="Dannebaum R.O."/>
            <person name="Kuo R.C."/>
            <person name="Labutti K."/>
            <person name="Haridas S."/>
            <person name="Kuo A."/>
            <person name="Salamov A."/>
            <person name="Ahrendt S.R."/>
            <person name="Lipzen A."/>
            <person name="Sullivan W."/>
            <person name="Andreopoulos W.B."/>
            <person name="Clum A."/>
            <person name="Lindquist E."/>
            <person name="Daum C."/>
            <person name="Ramamoorthy G.K."/>
            <person name="Gryganskyi A."/>
            <person name="Culley D."/>
            <person name="Magnuson J.K."/>
            <person name="James T.Y."/>
            <person name="O'Malley M.A."/>
            <person name="Stajich J.E."/>
            <person name="Spatafora J.W."/>
            <person name="Visel A."/>
            <person name="Grigoriev I.V."/>
        </authorList>
    </citation>
    <scope>NUCLEOTIDE SEQUENCE [LARGE SCALE GENOMIC DNA]</scope>
    <source>
        <strain evidence="5 6">JEL800</strain>
    </source>
</reference>
<dbReference type="InterPro" id="IPR001611">
    <property type="entry name" value="Leu-rich_rpt"/>
</dbReference>
<evidence type="ECO:0000256" key="3">
    <source>
        <dbReference type="ARBA" id="ARBA00022737"/>
    </source>
</evidence>
<sequence>MGLAQEVPKSIGSFAALQIIDLSGNNLAGPIPTQIGSLLSLTTINLSGNQISGSIPSQIGQLKSLELIELSQNQLVGGIPTQLAQLSNIKALKPTHRSHSSAGDPKHGQKRSNSQLWNELPGWTIKPTFQLSIQDTRLQSHFVGLWIRGCKMESIVECASECRRRYERI</sequence>
<dbReference type="InterPro" id="IPR032675">
    <property type="entry name" value="LRR_dom_sf"/>
</dbReference>
<dbReference type="Proteomes" id="UP000193642">
    <property type="component" value="Unassembled WGS sequence"/>
</dbReference>
<gene>
    <name evidence="5" type="ORF">BCR33DRAFT_154300</name>
</gene>
<dbReference type="SUPFAM" id="SSF52058">
    <property type="entry name" value="L domain-like"/>
    <property type="match status" value="1"/>
</dbReference>
<comment type="subcellular location">
    <subcellularLocation>
        <location evidence="1">Membrane</location>
        <topology evidence="1">Single-pass membrane protein</topology>
    </subcellularLocation>
</comment>